<dbReference type="RefSeq" id="WP_238032603.1">
    <property type="nucleotide sequence ID" value="NZ_JAKNFS010000001.1"/>
</dbReference>
<proteinExistence type="inferred from homology"/>
<reference evidence="4" key="1">
    <citation type="submission" date="2022-01" db="EMBL/GenBank/DDBJ databases">
        <title>Collection of gut derived symbiotic bacterial strains cultured from healthy donors.</title>
        <authorList>
            <person name="Lin H."/>
            <person name="Kohout C."/>
            <person name="Waligurski E."/>
            <person name="Pamer E.G."/>
        </authorList>
    </citation>
    <scope>NUCLEOTIDE SEQUENCE</scope>
    <source>
        <strain evidence="4">DFI.5.49</strain>
    </source>
</reference>
<dbReference type="AlphaFoldDB" id="A0AAE3EY41"/>
<evidence type="ECO:0000313" key="4">
    <source>
        <dbReference type="EMBL" id="MCG4763918.1"/>
    </source>
</evidence>
<dbReference type="GO" id="GO:0016746">
    <property type="term" value="F:acyltransferase activity"/>
    <property type="evidence" value="ECO:0007669"/>
    <property type="project" value="UniProtKB-KW"/>
</dbReference>
<dbReference type="Pfam" id="PF00132">
    <property type="entry name" value="Hexapep"/>
    <property type="match status" value="1"/>
</dbReference>
<dbReference type="PANTHER" id="PTHR42811">
    <property type="entry name" value="SERINE ACETYLTRANSFERASE"/>
    <property type="match status" value="1"/>
</dbReference>
<dbReference type="InterPro" id="IPR001451">
    <property type="entry name" value="Hexapep"/>
</dbReference>
<gene>
    <name evidence="4" type="ORF">L0N21_00045</name>
</gene>
<keyword evidence="2" id="KW-0808">Transferase</keyword>
<dbReference type="Gene3D" id="2.160.10.10">
    <property type="entry name" value="Hexapeptide repeat proteins"/>
    <property type="match status" value="1"/>
</dbReference>
<dbReference type="EMBL" id="JAKNFS010000001">
    <property type="protein sequence ID" value="MCG4763918.1"/>
    <property type="molecule type" value="Genomic_DNA"/>
</dbReference>
<comment type="caution">
    <text evidence="4">The sequence shown here is derived from an EMBL/GenBank/DDBJ whole genome shotgun (WGS) entry which is preliminary data.</text>
</comment>
<keyword evidence="3" id="KW-0012">Acyltransferase</keyword>
<dbReference type="InterPro" id="IPR045304">
    <property type="entry name" value="LbH_SAT"/>
</dbReference>
<organism evidence="4 5">
    <name type="scientific">Fusicatenibacter saccharivorans</name>
    <dbReference type="NCBI Taxonomy" id="1150298"/>
    <lineage>
        <taxon>Bacteria</taxon>
        <taxon>Bacillati</taxon>
        <taxon>Bacillota</taxon>
        <taxon>Clostridia</taxon>
        <taxon>Lachnospirales</taxon>
        <taxon>Lachnospiraceae</taxon>
        <taxon>Fusicatenibacter</taxon>
    </lineage>
</organism>
<protein>
    <submittedName>
        <fullName evidence="4">Serine acetyltransferase</fullName>
    </submittedName>
</protein>
<sequence>MIKNIVAKLKGIYIGWDYDKYWDCREALFDPKTCRLKFLYCKHYVSITNRRQNADIAYCIEAGNNFKGRPILGHNLNGIVIAAGAIIGKNCFLSHQVTIGRNRGGAPTIGDNVYIGPGAKIFGAIHIGNNVRIGANCVVFEDVPDNATVVLPKPRIIIKSPDYQYYVANPNDWNAQGE</sequence>
<name>A0AAE3EY41_9FIRM</name>
<dbReference type="Proteomes" id="UP001199915">
    <property type="component" value="Unassembled WGS sequence"/>
</dbReference>
<evidence type="ECO:0000256" key="3">
    <source>
        <dbReference type="ARBA" id="ARBA00023315"/>
    </source>
</evidence>
<evidence type="ECO:0000256" key="1">
    <source>
        <dbReference type="ARBA" id="ARBA00007274"/>
    </source>
</evidence>
<comment type="similarity">
    <text evidence="1">Belongs to the transferase hexapeptide repeat family.</text>
</comment>
<evidence type="ECO:0000256" key="2">
    <source>
        <dbReference type="ARBA" id="ARBA00022679"/>
    </source>
</evidence>
<dbReference type="CDD" id="cd03354">
    <property type="entry name" value="LbH_SAT"/>
    <property type="match status" value="1"/>
</dbReference>
<dbReference type="SUPFAM" id="SSF51161">
    <property type="entry name" value="Trimeric LpxA-like enzymes"/>
    <property type="match status" value="1"/>
</dbReference>
<accession>A0AAE3EY41</accession>
<dbReference type="InterPro" id="IPR011004">
    <property type="entry name" value="Trimer_LpxA-like_sf"/>
</dbReference>
<evidence type="ECO:0000313" key="5">
    <source>
        <dbReference type="Proteomes" id="UP001199915"/>
    </source>
</evidence>